<dbReference type="PANTHER" id="PTHR12827:SF3">
    <property type="entry name" value="ANAPHASE-PROMOTING COMPLEX SUBUNIT 1"/>
    <property type="match status" value="1"/>
</dbReference>
<evidence type="ECO:0000256" key="2">
    <source>
        <dbReference type="ARBA" id="ARBA00022618"/>
    </source>
</evidence>
<dbReference type="PANTHER" id="PTHR12827">
    <property type="entry name" value="MEIOTIC CHECKPOINT REGULATOR TSG24 FAMILY MEMBER"/>
    <property type="match status" value="1"/>
</dbReference>
<feature type="domain" description="Anaphase-promoting complex subunit 1 N-terminal" evidence="7">
    <location>
        <begin position="87"/>
        <end position="220"/>
    </location>
</feature>
<dbReference type="GO" id="GO:0051301">
    <property type="term" value="P:cell division"/>
    <property type="evidence" value="ECO:0007669"/>
    <property type="project" value="UniProtKB-KW"/>
</dbReference>
<dbReference type="Pfam" id="PF18122">
    <property type="entry name" value="APC1_C"/>
    <property type="match status" value="1"/>
</dbReference>
<evidence type="ECO:0000259" key="9">
    <source>
        <dbReference type="Pfam" id="PF21282"/>
    </source>
</evidence>
<feature type="region of interest" description="Disordered" evidence="6">
    <location>
        <begin position="1"/>
        <end position="46"/>
    </location>
</feature>
<keyword evidence="3" id="KW-0677">Repeat</keyword>
<dbReference type="Pfam" id="PF21282">
    <property type="entry name" value="APC1_3rd"/>
    <property type="match status" value="1"/>
</dbReference>
<evidence type="ECO:0000313" key="10">
    <source>
        <dbReference type="EMBL" id="KAG0321656.1"/>
    </source>
</evidence>
<organism evidence="10 11">
    <name type="scientific">Dissophora globulifera</name>
    <dbReference type="NCBI Taxonomy" id="979702"/>
    <lineage>
        <taxon>Eukaryota</taxon>
        <taxon>Fungi</taxon>
        <taxon>Fungi incertae sedis</taxon>
        <taxon>Mucoromycota</taxon>
        <taxon>Mortierellomycotina</taxon>
        <taxon>Mortierellomycetes</taxon>
        <taxon>Mortierellales</taxon>
        <taxon>Mortierellaceae</taxon>
        <taxon>Dissophora</taxon>
    </lineage>
</organism>
<dbReference type="GO" id="GO:0007091">
    <property type="term" value="P:metaphase/anaphase transition of mitotic cell cycle"/>
    <property type="evidence" value="ECO:0007669"/>
    <property type="project" value="TreeGrafter"/>
</dbReference>
<dbReference type="Pfam" id="PF12859">
    <property type="entry name" value="ANAPC1"/>
    <property type="match status" value="1"/>
</dbReference>
<evidence type="ECO:0000256" key="3">
    <source>
        <dbReference type="ARBA" id="ARBA00022737"/>
    </source>
</evidence>
<comment type="caution">
    <text evidence="10">The sequence shown here is derived from an EMBL/GenBank/DDBJ whole genome shotgun (WGS) entry which is preliminary data.</text>
</comment>
<keyword evidence="4" id="KW-0498">Mitosis</keyword>
<name>A0A9P6RKD4_9FUNG</name>
<dbReference type="GO" id="GO:0060090">
    <property type="term" value="F:molecular adaptor activity"/>
    <property type="evidence" value="ECO:0007669"/>
    <property type="project" value="TreeGrafter"/>
</dbReference>
<feature type="region of interest" description="Disordered" evidence="6">
    <location>
        <begin position="1836"/>
        <end position="1871"/>
    </location>
</feature>
<dbReference type="GO" id="GO:0031145">
    <property type="term" value="P:anaphase-promoting complex-dependent catabolic process"/>
    <property type="evidence" value="ECO:0007669"/>
    <property type="project" value="TreeGrafter"/>
</dbReference>
<evidence type="ECO:0000256" key="6">
    <source>
        <dbReference type="SAM" id="MobiDB-lite"/>
    </source>
</evidence>
<feature type="domain" description="Anaphase-promoting complex subunit 1 beta-sandwich" evidence="9">
    <location>
        <begin position="1580"/>
        <end position="1630"/>
    </location>
</feature>
<keyword evidence="5" id="KW-0131">Cell cycle</keyword>
<dbReference type="InterPro" id="IPR041221">
    <property type="entry name" value="APC1_C"/>
</dbReference>
<feature type="region of interest" description="Disordered" evidence="6">
    <location>
        <begin position="142"/>
        <end position="171"/>
    </location>
</feature>
<dbReference type="InterPro" id="IPR011989">
    <property type="entry name" value="ARM-like"/>
</dbReference>
<feature type="region of interest" description="Disordered" evidence="6">
    <location>
        <begin position="1552"/>
        <end position="1584"/>
    </location>
</feature>
<accession>A0A9P6RKD4</accession>
<dbReference type="InterPro" id="IPR048971">
    <property type="entry name" value="Apc1_3rd"/>
</dbReference>
<proteinExistence type="inferred from homology"/>
<dbReference type="EMBL" id="JAAAIP010000236">
    <property type="protein sequence ID" value="KAG0321656.1"/>
    <property type="molecule type" value="Genomic_DNA"/>
</dbReference>
<feature type="compositionally biased region" description="Polar residues" evidence="6">
    <location>
        <begin position="29"/>
        <end position="40"/>
    </location>
</feature>
<keyword evidence="11" id="KW-1185">Reference proteome</keyword>
<comment type="similarity">
    <text evidence="1">Belongs to the APC1 family.</text>
</comment>
<feature type="region of interest" description="Disordered" evidence="6">
    <location>
        <begin position="1247"/>
        <end position="1266"/>
    </location>
</feature>
<evidence type="ECO:0000256" key="1">
    <source>
        <dbReference type="ARBA" id="ARBA00010547"/>
    </source>
</evidence>
<keyword evidence="2" id="KW-0132">Cell division</keyword>
<gene>
    <name evidence="10" type="primary">APC1</name>
    <name evidence="10" type="ORF">BGZ99_003780</name>
</gene>
<sequence length="2017" mass="224170">MEITILGNYRPFDDTSDTTSKTTGEKRTQPTAHSRPPNASQDDKHQLSARGSVILPRYELFPPTQDGTLNDLPELHVGTKQLSSTKGGGHGYDVEVFIKGSKVTWTQGGILRKILDFSSENETVRQTLFAWFIVNIASPKSSDRERNQEREREDYDAGQLHSTANPGADRQGRQQALVVILTDTARIYFPSGETHSVHLPFTVHKVWAMDLGLLLERRPDPGEGMTEEAVGEFFPRFYMLMDPLNELQIVTLYRLPERIAPVKPLPQEDAPRIRHLNGVMGDIFNTCVFLSGLDANDKTAVTFDLLQKRHRVWRYAYNMPSALPFSRMRPQTGPQDGAPMDIDINVDLQMRTDTYLFEIESNIHSASQDSTVFSAHAFDGSIVIGVLDRGSEKLSCYQILEDQVVVHLWTKPALSAVAAEATRRGQRDILMLTDKNELFLWTGFASEIVPCAVTLDRNLWGIAKRRTQPWGRTASGFRVTDSEPDRTPLIVELRDSVEDRISFVLSDGTILRAHLDFTVLSSLVQECLDVLAYALPTDVLWSFKHRFLQLQFDKMPSYADISAADEWDNFAMTLLSYCDPSFSPPVMTSPKMQSRALPGSVKKPAVPEPESDMEFFLNSDMHRLLNDHPSFRNMPLSPPLTVPPTNPYKKMIEQAQGLATRLFQRAATRQSLRLDLFYKYILVALHLVFEDRNINLATCNEGDMGPLLMLLSHLVGWDTWVDAYGRRDFSSNKNLDLPEVYMEGMTLPLEQYEYEPPDFFHWISEMVSTPETTKPFPTPASLARLRDPGQSLFPAVACPSCDQTRKIASFISLLMTSEKDGDQRTVRAIVAEGLTHTQLDQLSMGVSVPLREALWKCRKNPSPDLSSDELSFIGRNDLAELASKRSPGFYMKPPSQNTESTKRQDIRTICADTTHKEGESELETTGVEITESDITDLRFGADKRVAETKSMLQSSLLLTFKPSDAPDLSEEDLRAAHQEILCKLAVRTLALPIGRAVLTFGTATPILNQQCPIPPINLAVKLLPSYGVVEPDISPIGGDHALRWPSFHNGVAAGLRISINSEEVNSSWIIYNQPEVLNSEHAGFLLALGLTGHLKKLVRSHVLRYLSSKHELTSTGLLLGLACAHRGSMNSAITRVLSVHMPALLPESSLELDLSPITQIACVLGIGLIYMETSHRRMAEVMLAEIGEASGTLADSANGLQECHSVAAGFGLGFITLGQGDKPMGLRDMKIVDTLLAHMPGVTSTNLGAANSRKDHGQEHRPSGVDMTSAGATVAMGLMYLKTNSKDIAAKLAVPETQFMLDFLTPDALMLRVICRAIVLWDSIVPSMAWVLSQIPDFLKDTKTGGPPASASGPQSYYSILAGTCFAMGLRFAGSGNEAAYQCIIDHFDMFKDLSKSIGDGSYESSITKSTIRTCLDVVTMAAAMVMAGSGRVDFLRRLRVLHRKVKGDTSYGSHLAHHMALGLLFLGGGGYTLGTSNRSVAALLCSLYPRLPNDPMDNRSHLQAFRHLWVLAVEPRCLVTRDATTGACCPVPVRIHLKALSLPSQILESQGNHSQEVIRDGQRGHRARGKGPSSVHHMPANVPSTSKLDTMTPCLLPELSTISKIEILGPRYWPITIDLSSENEDYSRIWMILKRRSVSVMRHIGHLSYAEDPLGMRGILARPFPRVLTGAGRKDASGNGGSRRRKFERLQRLAEMEQRKQSGVGRLEGSTGAIEAGLEESSASYGEDFSLTFLQDPQVASFASQLCTVLPQEDFNGDGMDELGLVIKDESRAAYFTNVLYECLTMDKVEVLGVHVWLYDIMNRLDSLDELSWRTMRDLRILKKYYDAQRMRRLAEEEEGQTTARTASRYGKGARKDVGSGSGRGLEDDGSETLIKVSRVTELVSRITKRVEQAMESGRSDALAPDWPLIQAVRHYFEKGRLPVDNSGHTAKTQSVPWKTAKWFKVWLELNEVPGPDAIQAIRRALDNTRDQWERYVQRDDGDDRGREKEPRLGRSRHLEQVFSLAFPAVSFKVLG</sequence>
<dbReference type="GO" id="GO:0070979">
    <property type="term" value="P:protein K11-linked ubiquitination"/>
    <property type="evidence" value="ECO:0007669"/>
    <property type="project" value="TreeGrafter"/>
</dbReference>
<evidence type="ECO:0000313" key="11">
    <source>
        <dbReference type="Proteomes" id="UP000738325"/>
    </source>
</evidence>
<evidence type="ECO:0000259" key="7">
    <source>
        <dbReference type="Pfam" id="PF12859"/>
    </source>
</evidence>
<dbReference type="GO" id="GO:0005680">
    <property type="term" value="C:anaphase-promoting complex"/>
    <property type="evidence" value="ECO:0007669"/>
    <property type="project" value="InterPro"/>
</dbReference>
<dbReference type="Proteomes" id="UP000738325">
    <property type="component" value="Unassembled WGS sequence"/>
</dbReference>
<feature type="compositionally biased region" description="Basic and acidic residues" evidence="6">
    <location>
        <begin position="1252"/>
        <end position="1263"/>
    </location>
</feature>
<evidence type="ECO:0000256" key="5">
    <source>
        <dbReference type="ARBA" id="ARBA00023306"/>
    </source>
</evidence>
<dbReference type="Gene3D" id="1.25.10.10">
    <property type="entry name" value="Leucine-rich Repeat Variant"/>
    <property type="match status" value="2"/>
</dbReference>
<protein>
    <submittedName>
        <fullName evidence="10">Anaphase-promoting complex subunit 1</fullName>
    </submittedName>
</protein>
<dbReference type="OrthoDB" id="26401at2759"/>
<feature type="non-terminal residue" evidence="10">
    <location>
        <position position="2017"/>
    </location>
</feature>
<dbReference type="InterPro" id="IPR049255">
    <property type="entry name" value="Apc1_N"/>
</dbReference>
<evidence type="ECO:0000259" key="8">
    <source>
        <dbReference type="Pfam" id="PF18122"/>
    </source>
</evidence>
<evidence type="ECO:0000256" key="4">
    <source>
        <dbReference type="ARBA" id="ARBA00022776"/>
    </source>
</evidence>
<feature type="compositionally biased region" description="Basic and acidic residues" evidence="6">
    <location>
        <begin position="142"/>
        <end position="155"/>
    </location>
</feature>
<reference evidence="10" key="1">
    <citation type="journal article" date="2020" name="Fungal Divers.">
        <title>Resolving the Mortierellaceae phylogeny through synthesis of multi-gene phylogenetics and phylogenomics.</title>
        <authorList>
            <person name="Vandepol N."/>
            <person name="Liber J."/>
            <person name="Desiro A."/>
            <person name="Na H."/>
            <person name="Kennedy M."/>
            <person name="Barry K."/>
            <person name="Grigoriev I.V."/>
            <person name="Miller A.N."/>
            <person name="O'Donnell K."/>
            <person name="Stajich J.E."/>
            <person name="Bonito G."/>
        </authorList>
    </citation>
    <scope>NUCLEOTIDE SEQUENCE</scope>
    <source>
        <strain evidence="10">REB-010B</strain>
    </source>
</reference>
<feature type="domain" description="Anaphase-promoting complex subunit 1 C-terminal" evidence="8">
    <location>
        <begin position="1733"/>
        <end position="1955"/>
    </location>
</feature>
<dbReference type="InterPro" id="IPR024990">
    <property type="entry name" value="Apc1"/>
</dbReference>